<feature type="chain" id="PRO_5030697123" description="Porin" evidence="1">
    <location>
        <begin position="29"/>
        <end position="398"/>
    </location>
</feature>
<dbReference type="EMBL" id="WUTT01000001">
    <property type="protein sequence ID" value="NAW34121.1"/>
    <property type="molecule type" value="Genomic_DNA"/>
</dbReference>
<keyword evidence="1" id="KW-0732">Signal</keyword>
<accession>A0A7X4W6Q2</accession>
<reference evidence="2 3" key="1">
    <citation type="submission" date="2019-12" db="EMBL/GenBank/DDBJ databases">
        <title>Draft genome sequencing of Halomonas alimentaria DSM 15356.</title>
        <authorList>
            <person name="Pandiyan K."/>
            <person name="Kushwaha P."/>
            <person name="Gowdham M."/>
            <person name="Chakdar H."/>
            <person name="Singh A."/>
            <person name="Kumar M."/>
            <person name="Saxena A.K."/>
        </authorList>
    </citation>
    <scope>NUCLEOTIDE SEQUENCE [LARGE SCALE GENOMIC DNA]</scope>
    <source>
        <strain evidence="2 3">DSM 15356</strain>
    </source>
</reference>
<protein>
    <recommendedName>
        <fullName evidence="4">Porin</fullName>
    </recommendedName>
</protein>
<dbReference type="OrthoDB" id="190887at2"/>
<keyword evidence="3" id="KW-1185">Reference proteome</keyword>
<name>A0A7X4W6Q2_9GAMM</name>
<evidence type="ECO:0000313" key="2">
    <source>
        <dbReference type="EMBL" id="NAW34121.1"/>
    </source>
</evidence>
<dbReference type="InterPro" id="IPR045748">
    <property type="entry name" value="DcaP"/>
</dbReference>
<proteinExistence type="predicted"/>
<evidence type="ECO:0000256" key="1">
    <source>
        <dbReference type="SAM" id="SignalP"/>
    </source>
</evidence>
<dbReference type="Proteomes" id="UP000487929">
    <property type="component" value="Unassembled WGS sequence"/>
</dbReference>
<dbReference type="SUPFAM" id="SSF56935">
    <property type="entry name" value="Porins"/>
    <property type="match status" value="1"/>
</dbReference>
<evidence type="ECO:0000313" key="3">
    <source>
        <dbReference type="Proteomes" id="UP000487929"/>
    </source>
</evidence>
<sequence length="398" mass="42162">MTRYNKFKQASVFTASALALAVASASHAVDFEVGDTKASVYGYAKLDIIYDVDADLGNSIGHKNIALDGKESQDGHFNMHAYQSRIGFQTTTPVSGSDLVTRIEGDFYGDGGGSFRLRHAYGSWGGILAGQTWTNFYGFVAGTPTVDFTGPPGVGNQARQPQLRYTTGNFSMAIEDPDTLGGSEDTINATQVSEDVAKSQLPDVTARYTDTSGPFKYSASAVLRHLEYDADADTTATVDDDSAFGWGIALEGAMDVTEALTLRAGVTHGDGIGGYMNVSPQTSPAYLDTNGDLETLESTGGTIGASIKAGPGAINASYNVSTVDLDDANNTGTDSNGNPIGNYTDSANDTFETAYLNYIWSPAERIKYGIEASWSSRETKGGEDGDAVRIQGMVMYSF</sequence>
<comment type="caution">
    <text evidence="2">The sequence shown here is derived from an EMBL/GenBank/DDBJ whole genome shotgun (WGS) entry which is preliminary data.</text>
</comment>
<dbReference type="RefSeq" id="WP_161431428.1">
    <property type="nucleotide sequence ID" value="NZ_WUTT01000001.1"/>
</dbReference>
<organism evidence="2 3">
    <name type="scientific">Halomonas alimentaria</name>
    <dbReference type="NCBI Taxonomy" id="147248"/>
    <lineage>
        <taxon>Bacteria</taxon>
        <taxon>Pseudomonadati</taxon>
        <taxon>Pseudomonadota</taxon>
        <taxon>Gammaproteobacteria</taxon>
        <taxon>Oceanospirillales</taxon>
        <taxon>Halomonadaceae</taxon>
        <taxon>Halomonas</taxon>
    </lineage>
</organism>
<evidence type="ECO:0008006" key="4">
    <source>
        <dbReference type="Google" id="ProtNLM"/>
    </source>
</evidence>
<feature type="signal peptide" evidence="1">
    <location>
        <begin position="1"/>
        <end position="28"/>
    </location>
</feature>
<dbReference type="Pfam" id="PF19577">
    <property type="entry name" value="DcaP"/>
    <property type="match status" value="1"/>
</dbReference>
<gene>
    <name evidence="2" type="ORF">GRB96_06795</name>
</gene>
<dbReference type="AlphaFoldDB" id="A0A7X4W6Q2"/>